<evidence type="ECO:0000256" key="1">
    <source>
        <dbReference type="ARBA" id="ARBA00023013"/>
    </source>
</evidence>
<dbReference type="Proteomes" id="UP000515123">
    <property type="component" value="Linkage group 13"/>
</dbReference>
<dbReference type="Gramene" id="Aco025251.1.mrna1">
    <property type="protein sequence ID" value="Aco025251.1.mrna1.cds1"/>
    <property type="gene ID" value="Aco025251.1.path1"/>
</dbReference>
<keyword evidence="6" id="KW-1185">Reference proteome</keyword>
<dbReference type="GO" id="GO:0004860">
    <property type="term" value="F:protein kinase inhibitor activity"/>
    <property type="evidence" value="ECO:0007669"/>
    <property type="project" value="UniProtKB-KW"/>
</dbReference>
<dbReference type="PANTHER" id="PTHR33142">
    <property type="entry name" value="CYCLIN-DEPENDENT PROTEIN KINASE INHIBITOR SMR13"/>
    <property type="match status" value="1"/>
</dbReference>
<evidence type="ECO:0000256" key="3">
    <source>
        <dbReference type="SAM" id="MobiDB-lite"/>
    </source>
</evidence>
<sequence>MEREEERVCEGWETPKRVECRISAVLPCPPPPKKKKPPRALWKRREPPRNGYFQPPDLETLFALAPRREACA</sequence>
<protein>
    <submittedName>
        <fullName evidence="7">Cyclin-dependent protein kinase inhibitor SMR4</fullName>
    </submittedName>
</protein>
<dbReference type="GO" id="GO:0005634">
    <property type="term" value="C:nucleus"/>
    <property type="evidence" value="ECO:0007669"/>
    <property type="project" value="TreeGrafter"/>
</dbReference>
<dbReference type="PANTHER" id="PTHR33142:SF15">
    <property type="entry name" value="CYCLIN-DEPENDENT PROTEIN KINASE INHIBITOR SMR4"/>
    <property type="match status" value="1"/>
</dbReference>
<proteinExistence type="predicted"/>
<evidence type="ECO:0000313" key="5">
    <source>
        <dbReference type="Proteomes" id="UP000092600"/>
    </source>
</evidence>
<dbReference type="Gramene" id="Aco014170.1.mrna1">
    <property type="protein sequence ID" value="Aco014170.1.mrna1.cds1"/>
    <property type="gene ID" value="Aco014170.1.path1"/>
</dbReference>
<dbReference type="OrthoDB" id="650965at2759"/>
<dbReference type="Proteomes" id="UP000092600">
    <property type="component" value="Unassembled WGS sequence"/>
</dbReference>
<evidence type="ECO:0000313" key="4">
    <source>
        <dbReference type="EMBL" id="OAY74151.1"/>
    </source>
</evidence>
<feature type="region of interest" description="Disordered" evidence="3">
    <location>
        <begin position="29"/>
        <end position="54"/>
    </location>
</feature>
<dbReference type="AlphaFoldDB" id="A0A199VBA1"/>
<reference evidence="7" key="2">
    <citation type="submission" date="2025-04" db="UniProtKB">
        <authorList>
            <consortium name="RefSeq"/>
        </authorList>
    </citation>
    <scope>IDENTIFICATION</scope>
    <source>
        <tissue evidence="7">Leaf</tissue>
    </source>
</reference>
<evidence type="ECO:0000313" key="7">
    <source>
        <dbReference type="RefSeq" id="XP_020102198.1"/>
    </source>
</evidence>
<organism evidence="4 5">
    <name type="scientific">Ananas comosus</name>
    <name type="common">Pineapple</name>
    <name type="synonym">Ananas ananas</name>
    <dbReference type="NCBI Taxonomy" id="4615"/>
    <lineage>
        <taxon>Eukaryota</taxon>
        <taxon>Viridiplantae</taxon>
        <taxon>Streptophyta</taxon>
        <taxon>Embryophyta</taxon>
        <taxon>Tracheophyta</taxon>
        <taxon>Spermatophyta</taxon>
        <taxon>Magnoliopsida</taxon>
        <taxon>Liliopsida</taxon>
        <taxon>Poales</taxon>
        <taxon>Bromeliaceae</taxon>
        <taxon>Bromelioideae</taxon>
        <taxon>Ananas</taxon>
    </lineage>
</organism>
<evidence type="ECO:0000313" key="6">
    <source>
        <dbReference type="Proteomes" id="UP000515123"/>
    </source>
</evidence>
<accession>A0A199VBA1</accession>
<dbReference type="GO" id="GO:0032875">
    <property type="term" value="P:regulation of DNA endoreduplication"/>
    <property type="evidence" value="ECO:0007669"/>
    <property type="project" value="InterPro"/>
</dbReference>
<dbReference type="GeneID" id="109719792"/>
<dbReference type="RefSeq" id="XP_020102198.1">
    <property type="nucleotide sequence ID" value="XM_020246609.1"/>
</dbReference>
<dbReference type="EMBL" id="LSRQ01002477">
    <property type="protein sequence ID" value="OAY74151.1"/>
    <property type="molecule type" value="Genomic_DNA"/>
</dbReference>
<evidence type="ECO:0000256" key="2">
    <source>
        <dbReference type="ARBA" id="ARBA00023306"/>
    </source>
</evidence>
<keyword evidence="1 7" id="KW-0649">Protein kinase inhibitor</keyword>
<dbReference type="InterPro" id="IPR040389">
    <property type="entry name" value="SMR"/>
</dbReference>
<keyword evidence="2" id="KW-0131">Cell cycle</keyword>
<feature type="compositionally biased region" description="Basic residues" evidence="3">
    <location>
        <begin position="32"/>
        <end position="42"/>
    </location>
</feature>
<dbReference type="STRING" id="4615.A0A199VBA1"/>
<reference evidence="4 5" key="1">
    <citation type="journal article" date="2016" name="DNA Res.">
        <title>The draft genome of MD-2 pineapple using hybrid error correction of long reads.</title>
        <authorList>
            <person name="Redwan R.M."/>
            <person name="Saidin A."/>
            <person name="Kumar S.V."/>
        </authorList>
    </citation>
    <scope>NUCLEOTIDE SEQUENCE [LARGE SCALE GENOMIC DNA]</scope>
    <source>
        <strain evidence="5">cv. MD2</strain>
        <tissue evidence="4">Leaf</tissue>
    </source>
</reference>
<gene>
    <name evidence="7" type="primary">LOC109719792</name>
    <name evidence="4" type="ORF">ACMD2_12934</name>
</gene>
<name>A0A199VBA1_ANACO</name>